<dbReference type="InterPro" id="IPR020613">
    <property type="entry name" value="Thiolase_CS"/>
</dbReference>
<evidence type="ECO:0000256" key="1">
    <source>
        <dbReference type="ARBA" id="ARBA00004275"/>
    </source>
</evidence>
<dbReference type="InterPro" id="IPR055140">
    <property type="entry name" value="Thiolase_C_2"/>
</dbReference>
<evidence type="ECO:0000256" key="3">
    <source>
        <dbReference type="ARBA" id="ARBA00022448"/>
    </source>
</evidence>
<evidence type="ECO:0000256" key="4">
    <source>
        <dbReference type="ARBA" id="ARBA00022679"/>
    </source>
</evidence>
<sequence length="394" mass="41979">MGNRVFVVGVGMTKFEKPGAREWDYPDMAREAGGGALEDAGIEYALVEQAYVGYVYGESTSGQRAVYELGLTGIPIVNVNNNCSTGSTALFLATQAVRSGQVDCALALGFEKMQAGSLGSTYDDREQPMMRHLLALAELQEFAMPPAPYMFGAAGKEHMERFGTTAEQFAKIGVKNHRHSQNNPYAQFQDEYTLDEILGSKPIYGPLTKLQCSPTSDGSGAVVVVSEEFVDKHDLAGQAVEIVGQSMVTDLPSTFEDRSAISLVGADMTRTAAARVYEQAGIGPDDIDVIELHDCFSTNELLTYEALGLCGEGEGGKLVDNDDTTYGGRWVVNPSGGLISKGHPLGATGLAQCSELTWQLRGTADKRQVDGAAVALQHNIGLGGAVVVTAYRAL</sequence>
<keyword evidence="7" id="KW-0576">Peroxisome</keyword>
<comment type="subcellular location">
    <subcellularLocation>
        <location evidence="1">Peroxisome</location>
    </subcellularLocation>
</comment>
<dbReference type="InterPro" id="IPR002155">
    <property type="entry name" value="Thiolase"/>
</dbReference>
<dbReference type="PROSITE" id="PS00737">
    <property type="entry name" value="THIOLASE_2"/>
    <property type="match status" value="1"/>
</dbReference>
<evidence type="ECO:0000256" key="7">
    <source>
        <dbReference type="ARBA" id="ARBA00023140"/>
    </source>
</evidence>
<evidence type="ECO:0000313" key="11">
    <source>
        <dbReference type="EMBL" id="SPZ41227.1"/>
    </source>
</evidence>
<dbReference type="GO" id="GO:0008289">
    <property type="term" value="F:lipid binding"/>
    <property type="evidence" value="ECO:0007669"/>
    <property type="project" value="UniProtKB-KW"/>
</dbReference>
<dbReference type="PIRSF" id="PIRSF000429">
    <property type="entry name" value="Ac-CoA_Ac_transf"/>
    <property type="match status" value="1"/>
</dbReference>
<dbReference type="RefSeq" id="WP_112301101.1">
    <property type="nucleotide sequence ID" value="NZ_QTTP01000001.1"/>
</dbReference>
<dbReference type="GO" id="GO:0006869">
    <property type="term" value="P:lipid transport"/>
    <property type="evidence" value="ECO:0007669"/>
    <property type="project" value="UniProtKB-KW"/>
</dbReference>
<name>A0AB38FJC7_RHOWR</name>
<dbReference type="SUPFAM" id="SSF53901">
    <property type="entry name" value="Thiolase-like"/>
    <property type="match status" value="2"/>
</dbReference>
<protein>
    <recommendedName>
        <fullName evidence="2">propanoyl-CoA C-acyltransferase</fullName>
        <ecNumber evidence="2">2.3.1.176</ecNumber>
    </recommendedName>
    <alternativeName>
        <fullName evidence="8">Propanoyl-CoA C-acyltransferase</fullName>
    </alternativeName>
</protein>
<evidence type="ECO:0000313" key="12">
    <source>
        <dbReference type="Proteomes" id="UP000251211"/>
    </source>
</evidence>
<evidence type="ECO:0000256" key="6">
    <source>
        <dbReference type="ARBA" id="ARBA00023121"/>
    </source>
</evidence>
<evidence type="ECO:0000256" key="5">
    <source>
        <dbReference type="ARBA" id="ARBA00023055"/>
    </source>
</evidence>
<proteinExistence type="predicted"/>
<keyword evidence="4 11" id="KW-0808">Transferase</keyword>
<dbReference type="FunFam" id="3.40.47.10:FF:000016">
    <property type="entry name" value="Non-specific lipid-transfer protein"/>
    <property type="match status" value="1"/>
</dbReference>
<keyword evidence="5" id="KW-0445">Lipid transport</keyword>
<dbReference type="Proteomes" id="UP000251211">
    <property type="component" value="Unassembled WGS sequence"/>
</dbReference>
<keyword evidence="11" id="KW-0012">Acyltransferase</keyword>
<evidence type="ECO:0000256" key="2">
    <source>
        <dbReference type="ARBA" id="ARBA00012352"/>
    </source>
</evidence>
<dbReference type="PANTHER" id="PTHR42870">
    <property type="entry name" value="ACETYL-COA C-ACETYLTRANSFERASE"/>
    <property type="match status" value="1"/>
</dbReference>
<organism evidence="11 12">
    <name type="scientific">Rhodococcus wratislaviensis</name>
    <name type="common">Tsukamurella wratislaviensis</name>
    <dbReference type="NCBI Taxonomy" id="44752"/>
    <lineage>
        <taxon>Bacteria</taxon>
        <taxon>Bacillati</taxon>
        <taxon>Actinomycetota</taxon>
        <taxon>Actinomycetes</taxon>
        <taxon>Mycobacteriales</taxon>
        <taxon>Nocardiaceae</taxon>
        <taxon>Rhodococcus</taxon>
    </lineage>
</organism>
<dbReference type="EC" id="2.3.1.176" evidence="2"/>
<dbReference type="Gene3D" id="3.40.47.10">
    <property type="match status" value="1"/>
</dbReference>
<dbReference type="InterPro" id="IPR020616">
    <property type="entry name" value="Thiolase_N"/>
</dbReference>
<dbReference type="NCBIfam" id="NF006102">
    <property type="entry name" value="PRK08256.1"/>
    <property type="match status" value="1"/>
</dbReference>
<dbReference type="PANTHER" id="PTHR42870:SF1">
    <property type="entry name" value="NON-SPECIFIC LIPID-TRANSFER PROTEIN-LIKE 2"/>
    <property type="match status" value="1"/>
</dbReference>
<dbReference type="CDD" id="cd00829">
    <property type="entry name" value="SCP-x_thiolase"/>
    <property type="match status" value="1"/>
</dbReference>
<evidence type="ECO:0000256" key="8">
    <source>
        <dbReference type="ARBA" id="ARBA00032316"/>
    </source>
</evidence>
<dbReference type="AlphaFoldDB" id="A0AB38FJC7"/>
<comment type="caution">
    <text evidence="11">The sequence shown here is derived from an EMBL/GenBank/DDBJ whole genome shotgun (WGS) entry which is preliminary data.</text>
</comment>
<feature type="domain" description="Thiolase C-terminal" evidence="10">
    <location>
        <begin position="266"/>
        <end position="382"/>
    </location>
</feature>
<keyword evidence="6" id="KW-0446">Lipid-binding</keyword>
<feature type="domain" description="Thiolase N-terminal" evidence="9">
    <location>
        <begin position="5"/>
        <end position="228"/>
    </location>
</feature>
<dbReference type="EMBL" id="UAUI01000022">
    <property type="protein sequence ID" value="SPZ41227.1"/>
    <property type="molecule type" value="Genomic_DNA"/>
</dbReference>
<dbReference type="Pfam" id="PF00108">
    <property type="entry name" value="Thiolase_N"/>
    <property type="match status" value="1"/>
</dbReference>
<keyword evidence="3" id="KW-0813">Transport</keyword>
<accession>A0AB38FJC7</accession>
<dbReference type="InterPro" id="IPR020615">
    <property type="entry name" value="Thiolase_acyl_enz_int_AS"/>
</dbReference>
<dbReference type="PROSITE" id="PS00098">
    <property type="entry name" value="THIOLASE_1"/>
    <property type="match status" value="1"/>
</dbReference>
<gene>
    <name evidence="11" type="primary">pcaF_4</name>
    <name evidence="11" type="ORF">NCTC13229_04729</name>
</gene>
<dbReference type="GO" id="GO:0016747">
    <property type="term" value="F:acyltransferase activity, transferring groups other than amino-acyl groups"/>
    <property type="evidence" value="ECO:0007669"/>
    <property type="project" value="InterPro"/>
</dbReference>
<evidence type="ECO:0000259" key="10">
    <source>
        <dbReference type="Pfam" id="PF22691"/>
    </source>
</evidence>
<reference evidence="11 12" key="1">
    <citation type="submission" date="2018-06" db="EMBL/GenBank/DDBJ databases">
        <authorList>
            <consortium name="Pathogen Informatics"/>
            <person name="Doyle S."/>
        </authorList>
    </citation>
    <scope>NUCLEOTIDE SEQUENCE [LARGE SCALE GENOMIC DNA]</scope>
    <source>
        <strain evidence="11 12">NCTC13229</strain>
    </source>
</reference>
<dbReference type="InterPro" id="IPR016039">
    <property type="entry name" value="Thiolase-like"/>
</dbReference>
<dbReference type="Pfam" id="PF22691">
    <property type="entry name" value="Thiolase_C_1"/>
    <property type="match status" value="1"/>
</dbReference>
<evidence type="ECO:0000259" key="9">
    <source>
        <dbReference type="Pfam" id="PF00108"/>
    </source>
</evidence>